<accession>A0A6J8AJI7</accession>
<dbReference type="AlphaFoldDB" id="A0A6J8AJI7"/>
<name>A0A6J8AJI7_MYTCO</name>
<dbReference type="EMBL" id="CACVKT020001584">
    <property type="protein sequence ID" value="CAC5369314.1"/>
    <property type="molecule type" value="Genomic_DNA"/>
</dbReference>
<proteinExistence type="predicted"/>
<evidence type="ECO:0000313" key="1">
    <source>
        <dbReference type="EMBL" id="CAC5369314.1"/>
    </source>
</evidence>
<evidence type="ECO:0000313" key="2">
    <source>
        <dbReference type="Proteomes" id="UP000507470"/>
    </source>
</evidence>
<keyword evidence="2" id="KW-1185">Reference proteome</keyword>
<organism evidence="1 2">
    <name type="scientific">Mytilus coruscus</name>
    <name type="common">Sea mussel</name>
    <dbReference type="NCBI Taxonomy" id="42192"/>
    <lineage>
        <taxon>Eukaryota</taxon>
        <taxon>Metazoa</taxon>
        <taxon>Spiralia</taxon>
        <taxon>Lophotrochozoa</taxon>
        <taxon>Mollusca</taxon>
        <taxon>Bivalvia</taxon>
        <taxon>Autobranchia</taxon>
        <taxon>Pteriomorphia</taxon>
        <taxon>Mytilida</taxon>
        <taxon>Mytiloidea</taxon>
        <taxon>Mytilidae</taxon>
        <taxon>Mytilinae</taxon>
        <taxon>Mytilus</taxon>
    </lineage>
</organism>
<sequence>MGYLQVFTNAIVVALMAMYVYENQRRNGDVSARLDRIEKELDLEIFSETDIRKLVEIEDQQIAVTRKIAEIENQQPKNSDKGVTYIRWGKTQCDGHSTETIYSGQVGGGHYSHSGASVNYICLPNNPHVAQPLKLHDNYAYLYGAEYQIFDFNQPQGIRSAIGDHDVACAACLAKGKISSIIIPGKILNHR</sequence>
<reference evidence="1 2" key="1">
    <citation type="submission" date="2020-06" db="EMBL/GenBank/DDBJ databases">
        <authorList>
            <person name="Li R."/>
            <person name="Bekaert M."/>
        </authorList>
    </citation>
    <scope>NUCLEOTIDE SEQUENCE [LARGE SCALE GENOMIC DNA]</scope>
    <source>
        <strain evidence="2">wild</strain>
    </source>
</reference>
<dbReference type="OrthoDB" id="6138362at2759"/>
<protein>
    <submittedName>
        <fullName evidence="1">Uncharacterized protein</fullName>
    </submittedName>
</protein>
<gene>
    <name evidence="1" type="ORF">MCOR_8540</name>
</gene>
<dbReference type="Proteomes" id="UP000507470">
    <property type="component" value="Unassembled WGS sequence"/>
</dbReference>